<dbReference type="Proteomes" id="UP000010296">
    <property type="component" value="Unassembled WGS sequence"/>
</dbReference>
<dbReference type="PANTHER" id="PTHR38011">
    <property type="entry name" value="DIHYDROFOLATE REDUCTASE FAMILY PROTEIN (AFU_ORTHOLOGUE AFUA_8G06820)"/>
    <property type="match status" value="1"/>
</dbReference>
<reference evidence="2 3" key="1">
    <citation type="submission" date="2010-12" db="EMBL/GenBank/DDBJ databases">
        <authorList>
            <person name="Muzny D."/>
            <person name="Qin X."/>
            <person name="Deng J."/>
            <person name="Jiang H."/>
            <person name="Liu Y."/>
            <person name="Qu J."/>
            <person name="Song X.-Z."/>
            <person name="Zhang L."/>
            <person name="Thornton R."/>
            <person name="Coyle M."/>
            <person name="Francisco L."/>
            <person name="Jackson L."/>
            <person name="Javaid M."/>
            <person name="Korchina V."/>
            <person name="Kovar C."/>
            <person name="Mata R."/>
            <person name="Mathew T."/>
            <person name="Ngo R."/>
            <person name="Nguyen L."/>
            <person name="Nguyen N."/>
            <person name="Okwuonu G."/>
            <person name="Ongeri F."/>
            <person name="Pham C."/>
            <person name="Simmons D."/>
            <person name="Wilczek-Boney K."/>
            <person name="Hale W."/>
            <person name="Jakkamsetti A."/>
            <person name="Pham P."/>
            <person name="Ruth R."/>
            <person name="San Lucas F."/>
            <person name="Warren J."/>
            <person name="Zhang J."/>
            <person name="Zhao Z."/>
            <person name="Zhou C."/>
            <person name="Zhu D."/>
            <person name="Lee S."/>
            <person name="Bess C."/>
            <person name="Blankenburg K."/>
            <person name="Forbes L."/>
            <person name="Fu Q."/>
            <person name="Gubbala S."/>
            <person name="Hirani K."/>
            <person name="Jayaseelan J.C."/>
            <person name="Lara F."/>
            <person name="Munidasa M."/>
            <person name="Palculict T."/>
            <person name="Patil S."/>
            <person name="Pu L.-L."/>
            <person name="Saada N."/>
            <person name="Tang L."/>
            <person name="Weissenberger G."/>
            <person name="Zhu Y."/>
            <person name="Hemphill L."/>
            <person name="Shang Y."/>
            <person name="Youmans B."/>
            <person name="Ayvaz T."/>
            <person name="Ross M."/>
            <person name="Santibanez J."/>
            <person name="Aqrawi P."/>
            <person name="Gross S."/>
            <person name="Joshi V."/>
            <person name="Fowler G."/>
            <person name="Nazareth L."/>
            <person name="Reid J."/>
            <person name="Worley K."/>
            <person name="Petrosino J."/>
            <person name="Highlander S."/>
            <person name="Gibbs R."/>
        </authorList>
    </citation>
    <scope>NUCLEOTIDE SEQUENCE [LARGE SCALE GENOMIC DNA]</scope>
    <source>
        <strain evidence="3">DSM 15952 / CCUG 50447 / LMG 22039 / TP 1.5</strain>
    </source>
</reference>
<comment type="caution">
    <text evidence="2">The sequence shown here is derived from an EMBL/GenBank/DDBJ whole genome shotgun (WGS) entry which is preliminary data.</text>
</comment>
<keyword evidence="3" id="KW-1185">Reference proteome</keyword>
<evidence type="ECO:0000313" key="2">
    <source>
        <dbReference type="EMBL" id="EFU74836.1"/>
    </source>
</evidence>
<dbReference type="HOGENOM" id="CLU_2192945_0_0_9"/>
<dbReference type="Gene3D" id="3.40.430.10">
    <property type="entry name" value="Dihydrofolate Reductase, subunit A"/>
    <property type="match status" value="1"/>
</dbReference>
<dbReference type="GO" id="GO:0009231">
    <property type="term" value="P:riboflavin biosynthetic process"/>
    <property type="evidence" value="ECO:0007669"/>
    <property type="project" value="InterPro"/>
</dbReference>
<dbReference type="PANTHER" id="PTHR38011:SF11">
    <property type="entry name" value="2,5-DIAMINO-6-RIBOSYLAMINO-4(3H)-PYRIMIDINONE 5'-PHOSPHATE REDUCTASE"/>
    <property type="match status" value="1"/>
</dbReference>
<dbReference type="GO" id="GO:0008703">
    <property type="term" value="F:5-amino-6-(5-phosphoribosylamino)uracil reductase activity"/>
    <property type="evidence" value="ECO:0007669"/>
    <property type="project" value="InterPro"/>
</dbReference>
<dbReference type="InterPro" id="IPR050765">
    <property type="entry name" value="Riboflavin_Biosynth_HTPR"/>
</dbReference>
<dbReference type="STRING" id="888064.HMPREF9088_0402"/>
<evidence type="ECO:0000313" key="3">
    <source>
        <dbReference type="Proteomes" id="UP000010296"/>
    </source>
</evidence>
<proteinExistence type="predicted"/>
<dbReference type="eggNOG" id="COG0262">
    <property type="taxonomic scope" value="Bacteria"/>
</dbReference>
<dbReference type="InterPro" id="IPR024072">
    <property type="entry name" value="DHFR-like_dom_sf"/>
</dbReference>
<dbReference type="InterPro" id="IPR002734">
    <property type="entry name" value="RibDG_C"/>
</dbReference>
<evidence type="ECO:0000259" key="1">
    <source>
        <dbReference type="Pfam" id="PF01872"/>
    </source>
</evidence>
<dbReference type="EMBL" id="AEPV01000012">
    <property type="protein sequence ID" value="EFU74836.1"/>
    <property type="molecule type" value="Genomic_DNA"/>
</dbReference>
<feature type="domain" description="Bacterial bifunctional deaminase-reductase C-terminal" evidence="1">
    <location>
        <begin position="15"/>
        <end position="88"/>
    </location>
</feature>
<dbReference type="SUPFAM" id="SSF53597">
    <property type="entry name" value="Dihydrofolate reductase-like"/>
    <property type="match status" value="1"/>
</dbReference>
<organism evidence="2 3">
    <name type="scientific">Enterococcus italicus (strain DSM 15952 / CCUG 50447 / LMG 22039 / TP 1.5)</name>
    <dbReference type="NCBI Taxonomy" id="888064"/>
    <lineage>
        <taxon>Bacteria</taxon>
        <taxon>Bacillati</taxon>
        <taxon>Bacillota</taxon>
        <taxon>Bacilli</taxon>
        <taxon>Lactobacillales</taxon>
        <taxon>Enterococcaceae</taxon>
        <taxon>Enterococcus</taxon>
    </lineage>
</organism>
<dbReference type="RefSeq" id="WP_007207423.1">
    <property type="nucleotide sequence ID" value="NZ_GL622241.1"/>
</dbReference>
<protein>
    <recommendedName>
        <fullName evidence="1">Bacterial bifunctional deaminase-reductase C-terminal domain-containing protein</fullName>
    </recommendedName>
</protein>
<dbReference type="Pfam" id="PF01872">
    <property type="entry name" value="RibD_C"/>
    <property type="match status" value="1"/>
</dbReference>
<gene>
    <name evidence="2" type="ORF">HMPREF9088_0402</name>
</gene>
<accession>E6LDG2</accession>
<name>E6LDG2_ENTI1</name>
<sequence>MKGSFPEGRYVAGDVNTIIKDLKVATGKWIWIVGGGGLVTSLMASELIDDYWIQLAPVFLGSGKRLFPEGDYEQRVTFVEATQMGEMVELHYQKKQMTKKNKKKGGCL</sequence>
<dbReference type="AlphaFoldDB" id="E6LDG2"/>